<dbReference type="Proteomes" id="UP000036681">
    <property type="component" value="Unplaced"/>
</dbReference>
<evidence type="ECO:0000259" key="1">
    <source>
        <dbReference type="PROSITE" id="PS50404"/>
    </source>
</evidence>
<dbReference type="PANTHER" id="PTHR11571:SF261">
    <property type="entry name" value="GLUTATHIONE S-TRANSFERASE GST-36-RELATED"/>
    <property type="match status" value="1"/>
</dbReference>
<dbReference type="FunFam" id="1.20.1050.10:FF:000076">
    <property type="entry name" value="Probable glutathione S-transferase gst-36"/>
    <property type="match status" value="1"/>
</dbReference>
<dbReference type="InterPro" id="IPR004045">
    <property type="entry name" value="Glutathione_S-Trfase_N"/>
</dbReference>
<evidence type="ECO:0000259" key="2">
    <source>
        <dbReference type="PROSITE" id="PS50405"/>
    </source>
</evidence>
<dbReference type="InterPro" id="IPR010987">
    <property type="entry name" value="Glutathione-S-Trfase_C-like"/>
</dbReference>
<dbReference type="PROSITE" id="PS50405">
    <property type="entry name" value="GST_CTER"/>
    <property type="match status" value="1"/>
</dbReference>
<dbReference type="InterPro" id="IPR050213">
    <property type="entry name" value="GST_superfamily"/>
</dbReference>
<sequence>MPLGQVPVLEVDGVKIAQSVAIARYLGHKFQLDGRDAVENAQLDMLAELISDALNADGIKQWPYVLLGVINEDKAQYFKQKVEPALAAFAPLIEKFLIRNRNGLLIGNKETWVDVLAAEFFSKFIDFGEENCLDAYPHILSHIQRIHNLPPIRDHIRKRLPTLA</sequence>
<dbReference type="SUPFAM" id="SSF47616">
    <property type="entry name" value="GST C-terminal domain-like"/>
    <property type="match status" value="1"/>
</dbReference>
<dbReference type="WBParaSite" id="ALUE_0001139801-mRNA-1">
    <property type="protein sequence ID" value="ALUE_0001139801-mRNA-1"/>
    <property type="gene ID" value="ALUE_0001139801"/>
</dbReference>
<dbReference type="AlphaFoldDB" id="A0A0M3I3X4"/>
<protein>
    <submittedName>
        <fullName evidence="4">Glutathione transferase</fullName>
    </submittedName>
</protein>
<dbReference type="CDD" id="cd03192">
    <property type="entry name" value="GST_C_Sigma_like"/>
    <property type="match status" value="1"/>
</dbReference>
<evidence type="ECO:0000313" key="3">
    <source>
        <dbReference type="Proteomes" id="UP000036681"/>
    </source>
</evidence>
<dbReference type="InterPro" id="IPR004046">
    <property type="entry name" value="GST_C"/>
</dbReference>
<organism evidence="3 4">
    <name type="scientific">Ascaris lumbricoides</name>
    <name type="common">Giant roundworm</name>
    <dbReference type="NCBI Taxonomy" id="6252"/>
    <lineage>
        <taxon>Eukaryota</taxon>
        <taxon>Metazoa</taxon>
        <taxon>Ecdysozoa</taxon>
        <taxon>Nematoda</taxon>
        <taxon>Chromadorea</taxon>
        <taxon>Rhabditida</taxon>
        <taxon>Spirurina</taxon>
        <taxon>Ascaridomorpha</taxon>
        <taxon>Ascaridoidea</taxon>
        <taxon>Ascarididae</taxon>
        <taxon>Ascaris</taxon>
    </lineage>
</organism>
<dbReference type="PANTHER" id="PTHR11571">
    <property type="entry name" value="GLUTATHIONE S-TRANSFERASE"/>
    <property type="match status" value="1"/>
</dbReference>
<dbReference type="Gene3D" id="3.40.30.10">
    <property type="entry name" value="Glutaredoxin"/>
    <property type="match status" value="1"/>
</dbReference>
<dbReference type="GO" id="GO:0004364">
    <property type="term" value="F:glutathione transferase activity"/>
    <property type="evidence" value="ECO:0007669"/>
    <property type="project" value="TreeGrafter"/>
</dbReference>
<keyword evidence="3" id="KW-1185">Reference proteome</keyword>
<dbReference type="PROSITE" id="PS50404">
    <property type="entry name" value="GST_NTER"/>
    <property type="match status" value="1"/>
</dbReference>
<dbReference type="Pfam" id="PF14497">
    <property type="entry name" value="GST_C_3"/>
    <property type="match status" value="1"/>
</dbReference>
<feature type="domain" description="GST C-terminal" evidence="2">
    <location>
        <begin position="36"/>
        <end position="164"/>
    </location>
</feature>
<dbReference type="SUPFAM" id="SSF52833">
    <property type="entry name" value="Thioredoxin-like"/>
    <property type="match status" value="1"/>
</dbReference>
<dbReference type="InterPro" id="IPR036282">
    <property type="entry name" value="Glutathione-S-Trfase_C_sf"/>
</dbReference>
<evidence type="ECO:0000313" key="4">
    <source>
        <dbReference type="WBParaSite" id="ALUE_0001139801-mRNA-1"/>
    </source>
</evidence>
<dbReference type="Pfam" id="PF02798">
    <property type="entry name" value="GST_N"/>
    <property type="match status" value="1"/>
</dbReference>
<name>A0A0M3I3X4_ASCLU</name>
<dbReference type="SFLD" id="SFLDS00019">
    <property type="entry name" value="Glutathione_Transferase_(cytos"/>
    <property type="match status" value="1"/>
</dbReference>
<dbReference type="InterPro" id="IPR040079">
    <property type="entry name" value="Glutathione_S-Trfase"/>
</dbReference>
<feature type="domain" description="GST N-terminal" evidence="1">
    <location>
        <begin position="1"/>
        <end position="34"/>
    </location>
</feature>
<proteinExistence type="predicted"/>
<dbReference type="GO" id="GO:0006749">
    <property type="term" value="P:glutathione metabolic process"/>
    <property type="evidence" value="ECO:0007669"/>
    <property type="project" value="TreeGrafter"/>
</dbReference>
<dbReference type="Gene3D" id="1.20.1050.10">
    <property type="match status" value="1"/>
</dbReference>
<reference evidence="4" key="1">
    <citation type="submission" date="2017-02" db="UniProtKB">
        <authorList>
            <consortium name="WormBaseParasite"/>
        </authorList>
    </citation>
    <scope>IDENTIFICATION</scope>
</reference>
<dbReference type="InterPro" id="IPR036249">
    <property type="entry name" value="Thioredoxin-like_sf"/>
</dbReference>
<accession>A0A0M3I3X4</accession>